<dbReference type="Proteomes" id="UP000004430">
    <property type="component" value="Unassembled WGS sequence"/>
</dbReference>
<evidence type="ECO:0000313" key="2">
    <source>
        <dbReference type="Proteomes" id="UP000004430"/>
    </source>
</evidence>
<reference evidence="1 2" key="2">
    <citation type="submission" date="2010-03" db="EMBL/GenBank/DDBJ databases">
        <authorList>
            <person name="Payne S.H."/>
            <person name="Sutton G.G."/>
        </authorList>
    </citation>
    <scope>NUCLEOTIDE SEQUENCE [LARGE SCALE GENOMIC DNA]</scope>
    <source>
        <strain evidence="1 2">IP275</strain>
    </source>
</reference>
<name>A0AAV3B5T4_YERPE</name>
<reference evidence="1 2" key="1">
    <citation type="submission" date="2008-01" db="EMBL/GenBank/DDBJ databases">
        <title>Yersinia pestis Strain IP275 project at JCVI/TIGR.</title>
        <authorList>
            <person name="Ravel J."/>
            <person name="Eppinger M."/>
            <person name="Fricke W.F."/>
            <person name="Rosovitz M."/>
            <person name="Lindler L.E."/>
            <person name="Bearden S."/>
            <person name="Shriefer M."/>
        </authorList>
    </citation>
    <scope>NUCLEOTIDE SEQUENCE [LARGE SCALE GENOMIC DNA]</scope>
    <source>
        <strain evidence="1 2">IP275</strain>
    </source>
</reference>
<accession>A0AAV3B5T4</accession>
<gene>
    <name evidence="1" type="ORF">YPIP275_0166</name>
</gene>
<comment type="caution">
    <text evidence="1">The sequence shown here is derived from an EMBL/GenBank/DDBJ whole genome shotgun (WGS) entry which is preliminary data.</text>
</comment>
<protein>
    <submittedName>
        <fullName evidence="1">Uncharacterized protein</fullName>
    </submittedName>
</protein>
<dbReference type="EMBL" id="AAOS02000027">
    <property type="protein sequence ID" value="EDR31077.1"/>
    <property type="molecule type" value="Genomic_DNA"/>
</dbReference>
<sequence>MQLAGDIGKATLPAYAVQDVQTVSFLGMRVIYKNTLLIKVIH</sequence>
<dbReference type="AlphaFoldDB" id="A0AAV3B5T4"/>
<proteinExistence type="predicted"/>
<evidence type="ECO:0000313" key="1">
    <source>
        <dbReference type="EMBL" id="EDR31077.1"/>
    </source>
</evidence>
<organism evidence="1 2">
    <name type="scientific">Yersinia pestis biovar Orientalis str. IP275</name>
    <dbReference type="NCBI Taxonomy" id="373665"/>
    <lineage>
        <taxon>Bacteria</taxon>
        <taxon>Pseudomonadati</taxon>
        <taxon>Pseudomonadota</taxon>
        <taxon>Gammaproteobacteria</taxon>
        <taxon>Enterobacterales</taxon>
        <taxon>Yersiniaceae</taxon>
        <taxon>Yersinia</taxon>
    </lineage>
</organism>